<feature type="transmembrane region" description="Helical" evidence="5">
    <location>
        <begin position="159"/>
        <end position="185"/>
    </location>
</feature>
<protein>
    <recommendedName>
        <fullName evidence="6">O-antigen ligase-related domain-containing protein</fullName>
    </recommendedName>
</protein>
<feature type="transmembrane region" description="Helical" evidence="5">
    <location>
        <begin position="131"/>
        <end position="147"/>
    </location>
</feature>
<keyword evidence="8" id="KW-1185">Reference proteome</keyword>
<keyword evidence="2 5" id="KW-0812">Transmembrane</keyword>
<dbReference type="RefSeq" id="WP_168036876.1">
    <property type="nucleotide sequence ID" value="NZ_JAATJH010000002.1"/>
</dbReference>
<evidence type="ECO:0000256" key="4">
    <source>
        <dbReference type="ARBA" id="ARBA00023136"/>
    </source>
</evidence>
<dbReference type="EMBL" id="JAATJH010000002">
    <property type="protein sequence ID" value="NJC26119.1"/>
    <property type="molecule type" value="Genomic_DNA"/>
</dbReference>
<dbReference type="InterPro" id="IPR007016">
    <property type="entry name" value="O-antigen_ligase-rel_domated"/>
</dbReference>
<feature type="domain" description="O-antigen ligase-related" evidence="6">
    <location>
        <begin position="162"/>
        <end position="297"/>
    </location>
</feature>
<evidence type="ECO:0000256" key="5">
    <source>
        <dbReference type="SAM" id="Phobius"/>
    </source>
</evidence>
<evidence type="ECO:0000256" key="2">
    <source>
        <dbReference type="ARBA" id="ARBA00022692"/>
    </source>
</evidence>
<sequence length="368" mass="40300">MSKLLILYIWALTFAHIGSLGAIRYAVIAVIVTLIIVQGRKGFISNSWAYNIGGGLYLISGLLATILEGPASSWSYVFFTVLNFLILPAYAFNKIPSSYLMMLVGYILLTLLTMNVNGVKGAASMYGNPNNLATIILCTSYLALLAFKGRTALQVLMIPVFTGLMFLTSSRTQLAAILLFFGLYFGQRLLRTHLKKVLFVALIASFVLYATLVTGDPFNIIGVVQENTIGHKGYRGLSERDVLLFASIDICRRFPFGVGWGVSGLYIYDYIGDTLSPHNTFAKVAVEGGVAALVGYLMLLLGMMYRNTTILSGSFVLALTLRSLFEASTPFSLSFVSMMLILPFFLNENSVTITSFQMKSKSILKNGV</sequence>
<proteinExistence type="predicted"/>
<accession>A0ABX0XAY8</accession>
<dbReference type="Proteomes" id="UP000770785">
    <property type="component" value="Unassembled WGS sequence"/>
</dbReference>
<feature type="transmembrane region" description="Helical" evidence="5">
    <location>
        <begin position="48"/>
        <end position="67"/>
    </location>
</feature>
<feature type="transmembrane region" description="Helical" evidence="5">
    <location>
        <begin position="280"/>
        <end position="301"/>
    </location>
</feature>
<feature type="transmembrane region" description="Helical" evidence="5">
    <location>
        <begin position="6"/>
        <end position="36"/>
    </location>
</feature>
<feature type="transmembrane region" description="Helical" evidence="5">
    <location>
        <begin position="331"/>
        <end position="351"/>
    </location>
</feature>
<evidence type="ECO:0000313" key="8">
    <source>
        <dbReference type="Proteomes" id="UP000770785"/>
    </source>
</evidence>
<comment type="subcellular location">
    <subcellularLocation>
        <location evidence="1">Membrane</location>
        <topology evidence="1">Multi-pass membrane protein</topology>
    </subcellularLocation>
</comment>
<comment type="caution">
    <text evidence="7">The sequence shown here is derived from an EMBL/GenBank/DDBJ whole genome shotgun (WGS) entry which is preliminary data.</text>
</comment>
<keyword evidence="3 5" id="KW-1133">Transmembrane helix</keyword>
<reference evidence="7 8" key="1">
    <citation type="submission" date="2020-03" db="EMBL/GenBank/DDBJ databases">
        <title>Genomic Encyclopedia of Type Strains, Phase IV (KMG-IV): sequencing the most valuable type-strain genomes for metagenomic binning, comparative biology and taxonomic classification.</title>
        <authorList>
            <person name="Goeker M."/>
        </authorList>
    </citation>
    <scope>NUCLEOTIDE SEQUENCE [LARGE SCALE GENOMIC DNA]</scope>
    <source>
        <strain evidence="7 8">DSM 105096</strain>
    </source>
</reference>
<feature type="transmembrane region" description="Helical" evidence="5">
    <location>
        <begin position="197"/>
        <end position="221"/>
    </location>
</feature>
<evidence type="ECO:0000256" key="3">
    <source>
        <dbReference type="ARBA" id="ARBA00022989"/>
    </source>
</evidence>
<evidence type="ECO:0000256" key="1">
    <source>
        <dbReference type="ARBA" id="ARBA00004141"/>
    </source>
</evidence>
<name>A0ABX0XAY8_9BACT</name>
<keyword evidence="4 5" id="KW-0472">Membrane</keyword>
<evidence type="ECO:0000313" key="7">
    <source>
        <dbReference type="EMBL" id="NJC26119.1"/>
    </source>
</evidence>
<feature type="transmembrane region" description="Helical" evidence="5">
    <location>
        <begin position="99"/>
        <end position="119"/>
    </location>
</feature>
<dbReference type="Pfam" id="PF04932">
    <property type="entry name" value="Wzy_C"/>
    <property type="match status" value="1"/>
</dbReference>
<organism evidence="7 8">
    <name type="scientific">Neolewinella antarctica</name>
    <dbReference type="NCBI Taxonomy" id="442734"/>
    <lineage>
        <taxon>Bacteria</taxon>
        <taxon>Pseudomonadati</taxon>
        <taxon>Bacteroidota</taxon>
        <taxon>Saprospiria</taxon>
        <taxon>Saprospirales</taxon>
        <taxon>Lewinellaceae</taxon>
        <taxon>Neolewinella</taxon>
    </lineage>
</organism>
<evidence type="ECO:0000259" key="6">
    <source>
        <dbReference type="Pfam" id="PF04932"/>
    </source>
</evidence>
<gene>
    <name evidence="7" type="ORF">GGR27_001618</name>
</gene>
<feature type="transmembrane region" description="Helical" evidence="5">
    <location>
        <begin position="73"/>
        <end position="92"/>
    </location>
</feature>